<evidence type="ECO:0000313" key="3">
    <source>
        <dbReference type="EMBL" id="VFJ57112.1"/>
    </source>
</evidence>
<dbReference type="InterPro" id="IPR002716">
    <property type="entry name" value="PIN_dom"/>
</dbReference>
<dbReference type="PANTHER" id="PTHR35901:SF1">
    <property type="entry name" value="EXONUCLEASE VAPC9"/>
    <property type="match status" value="1"/>
</dbReference>
<protein>
    <recommendedName>
        <fullName evidence="2">PIN domain-containing protein</fullName>
    </recommendedName>
</protein>
<dbReference type="Gene3D" id="3.40.50.1010">
    <property type="entry name" value="5'-nuclease"/>
    <property type="match status" value="1"/>
</dbReference>
<dbReference type="AlphaFoldDB" id="A0A450ST84"/>
<evidence type="ECO:0000256" key="1">
    <source>
        <dbReference type="ARBA" id="ARBA00022842"/>
    </source>
</evidence>
<accession>A0A450ST84</accession>
<feature type="domain" description="PIN" evidence="2">
    <location>
        <begin position="5"/>
        <end position="122"/>
    </location>
</feature>
<gene>
    <name evidence="3" type="ORF">BECKDK2373B_GA0170837_106318</name>
</gene>
<dbReference type="EMBL" id="CAADEX010000063">
    <property type="protein sequence ID" value="VFJ57112.1"/>
    <property type="molecule type" value="Genomic_DNA"/>
</dbReference>
<keyword evidence="1" id="KW-0460">Magnesium</keyword>
<dbReference type="InterPro" id="IPR029060">
    <property type="entry name" value="PIN-like_dom_sf"/>
</dbReference>
<dbReference type="Pfam" id="PF01850">
    <property type="entry name" value="PIN"/>
    <property type="match status" value="1"/>
</dbReference>
<dbReference type="SUPFAM" id="SSF88723">
    <property type="entry name" value="PIN domain-like"/>
    <property type="match status" value="1"/>
</dbReference>
<dbReference type="PANTHER" id="PTHR35901">
    <property type="entry name" value="RIBONUCLEASE VAPC3"/>
    <property type="match status" value="1"/>
</dbReference>
<organism evidence="3">
    <name type="scientific">Candidatus Kentrum sp. DK</name>
    <dbReference type="NCBI Taxonomy" id="2126562"/>
    <lineage>
        <taxon>Bacteria</taxon>
        <taxon>Pseudomonadati</taxon>
        <taxon>Pseudomonadota</taxon>
        <taxon>Gammaproteobacteria</taxon>
        <taxon>Candidatus Kentrum</taxon>
    </lineage>
</organism>
<sequence>MSIFVVDASVAIKWFIPEIHGDTALRLHAPGNVLHVPNFLSLEIGNVLCKKQRQTELTREEALLILRLLQKLPLHWHPDDILFHGAFSLASETRRSLYDCMYLSLAALVDGLLITADRKFYDALQDTSHGKRLMWVEDLR</sequence>
<name>A0A450ST84_9GAMM</name>
<dbReference type="InterPro" id="IPR051619">
    <property type="entry name" value="TypeII_TA_RNase_PINc/VapC"/>
</dbReference>
<proteinExistence type="predicted"/>
<reference evidence="3" key="1">
    <citation type="submission" date="2019-02" db="EMBL/GenBank/DDBJ databases">
        <authorList>
            <person name="Gruber-Vodicka R. H."/>
            <person name="Seah K. B. B."/>
        </authorList>
    </citation>
    <scope>NUCLEOTIDE SEQUENCE</scope>
    <source>
        <strain evidence="3">BECK_DK47</strain>
    </source>
</reference>
<evidence type="ECO:0000259" key="2">
    <source>
        <dbReference type="Pfam" id="PF01850"/>
    </source>
</evidence>
<dbReference type="InterPro" id="IPR044153">
    <property type="entry name" value="PIN_Pae0151-like"/>
</dbReference>
<dbReference type="CDD" id="cd09873">
    <property type="entry name" value="PIN_Pae0151-like"/>
    <property type="match status" value="1"/>
</dbReference>